<evidence type="ECO:0000313" key="4">
    <source>
        <dbReference type="EMBL" id="SDX23978.1"/>
    </source>
</evidence>
<dbReference type="GO" id="GO:0005737">
    <property type="term" value="C:cytoplasm"/>
    <property type="evidence" value="ECO:0007669"/>
    <property type="project" value="TreeGrafter"/>
</dbReference>
<gene>
    <name evidence="4" type="ORF">SAMN05443545_104341</name>
</gene>
<name>A0A1H3A436_9GAMM</name>
<protein>
    <submittedName>
        <fullName evidence="4">Phenazine biosynthesis protein PhzF family</fullName>
    </submittedName>
</protein>
<dbReference type="InterPro" id="IPR003719">
    <property type="entry name" value="Phenazine_PhzF-like"/>
</dbReference>
<comment type="similarity">
    <text evidence="1">Belongs to the PhzF family.</text>
</comment>
<evidence type="ECO:0000256" key="3">
    <source>
        <dbReference type="PIRSR" id="PIRSR016184-1"/>
    </source>
</evidence>
<evidence type="ECO:0000256" key="1">
    <source>
        <dbReference type="ARBA" id="ARBA00008270"/>
    </source>
</evidence>
<dbReference type="PIRSF" id="PIRSF016184">
    <property type="entry name" value="PhzC_PhzF"/>
    <property type="match status" value="1"/>
</dbReference>
<accession>A0A1H3A436</accession>
<dbReference type="Pfam" id="PF02567">
    <property type="entry name" value="PhzC-PhzF"/>
    <property type="match status" value="1"/>
</dbReference>
<dbReference type="OrthoDB" id="9788221at2"/>
<dbReference type="STRING" id="574349.SAMN05443545_104341"/>
<dbReference type="Proteomes" id="UP000198500">
    <property type="component" value="Unassembled WGS sequence"/>
</dbReference>
<dbReference type="EMBL" id="FNNI01000004">
    <property type="protein sequence ID" value="SDX23978.1"/>
    <property type="molecule type" value="Genomic_DNA"/>
</dbReference>
<dbReference type="Gene3D" id="3.10.310.10">
    <property type="entry name" value="Diaminopimelate Epimerase, Chain A, domain 1"/>
    <property type="match status" value="2"/>
</dbReference>
<dbReference type="RefSeq" id="WP_092569330.1">
    <property type="nucleotide sequence ID" value="NZ_BMXH01000001.1"/>
</dbReference>
<reference evidence="4 5" key="1">
    <citation type="submission" date="2016-10" db="EMBL/GenBank/DDBJ databases">
        <authorList>
            <person name="de Groot N.N."/>
        </authorList>
    </citation>
    <scope>NUCLEOTIDE SEQUENCE [LARGE SCALE GENOMIC DNA]</scope>
    <source>
        <strain evidence="4 5">DSM 19219</strain>
    </source>
</reference>
<dbReference type="PANTHER" id="PTHR13774:SF39">
    <property type="entry name" value="BIOSYNTHESIS PROTEIN, PUTATIVE-RELATED"/>
    <property type="match status" value="1"/>
</dbReference>
<dbReference type="PANTHER" id="PTHR13774">
    <property type="entry name" value="PHENAZINE BIOSYNTHESIS PROTEIN"/>
    <property type="match status" value="1"/>
</dbReference>
<keyword evidence="2" id="KW-0413">Isomerase</keyword>
<evidence type="ECO:0000313" key="5">
    <source>
        <dbReference type="Proteomes" id="UP000198500"/>
    </source>
</evidence>
<evidence type="ECO:0000256" key="2">
    <source>
        <dbReference type="ARBA" id="ARBA00023235"/>
    </source>
</evidence>
<organism evidence="4 5">
    <name type="scientific">Aidingimonas halophila</name>
    <dbReference type="NCBI Taxonomy" id="574349"/>
    <lineage>
        <taxon>Bacteria</taxon>
        <taxon>Pseudomonadati</taxon>
        <taxon>Pseudomonadota</taxon>
        <taxon>Gammaproteobacteria</taxon>
        <taxon>Oceanospirillales</taxon>
        <taxon>Halomonadaceae</taxon>
        <taxon>Aidingimonas</taxon>
    </lineage>
</organism>
<sequence>MANSTLYRFAAFSDSADGGNPAGIWLGEELPSEPEMQAIAAEVGYSETAFITPTTGKIKTVRYFSPEAEVPFCGHATIASGVVLGRLEGAGSYVFATVAGDVTVVVENDGTRWIASLTSVDTKQQAATGALLSAALDALGWSKDDLDQSIPPICAYGGAWHLVLVVKKRERLANLSYNFEQLKALMLEHDLTTLELIWKESEDVFHSRNPFPVGGVVEDPATGAAAAAFGGYLRDSHLMSPPLSIRIHQGDDMGRPSLLSVSIPESGGVTVSGTAVEID</sequence>
<dbReference type="NCBIfam" id="TIGR00654">
    <property type="entry name" value="PhzF_family"/>
    <property type="match status" value="1"/>
</dbReference>
<dbReference type="AlphaFoldDB" id="A0A1H3A436"/>
<keyword evidence="5" id="KW-1185">Reference proteome</keyword>
<dbReference type="GO" id="GO:0016853">
    <property type="term" value="F:isomerase activity"/>
    <property type="evidence" value="ECO:0007669"/>
    <property type="project" value="UniProtKB-KW"/>
</dbReference>
<proteinExistence type="inferred from homology"/>
<feature type="active site" evidence="3">
    <location>
        <position position="47"/>
    </location>
</feature>
<dbReference type="SUPFAM" id="SSF54506">
    <property type="entry name" value="Diaminopimelate epimerase-like"/>
    <property type="match status" value="1"/>
</dbReference>